<dbReference type="SUPFAM" id="SSF103473">
    <property type="entry name" value="MFS general substrate transporter"/>
    <property type="match status" value="1"/>
</dbReference>
<feature type="transmembrane region" description="Helical" evidence="8">
    <location>
        <begin position="43"/>
        <end position="65"/>
    </location>
</feature>
<feature type="region of interest" description="Disordered" evidence="7">
    <location>
        <begin position="196"/>
        <end position="230"/>
    </location>
</feature>
<dbReference type="PROSITE" id="PS50850">
    <property type="entry name" value="MFS"/>
    <property type="match status" value="1"/>
</dbReference>
<feature type="compositionally biased region" description="Polar residues" evidence="7">
    <location>
        <begin position="213"/>
        <end position="230"/>
    </location>
</feature>
<dbReference type="Gene3D" id="1.20.1250.20">
    <property type="entry name" value="MFS general substrate transporter like domains"/>
    <property type="match status" value="1"/>
</dbReference>
<keyword evidence="6 8" id="KW-0472">Membrane</keyword>
<evidence type="ECO:0000256" key="4">
    <source>
        <dbReference type="ARBA" id="ARBA00022692"/>
    </source>
</evidence>
<feature type="transmembrane region" description="Helical" evidence="8">
    <location>
        <begin position="304"/>
        <end position="323"/>
    </location>
</feature>
<evidence type="ECO:0000256" key="5">
    <source>
        <dbReference type="ARBA" id="ARBA00022989"/>
    </source>
</evidence>
<keyword evidence="2" id="KW-0813">Transport</keyword>
<feature type="transmembrane region" description="Helical" evidence="8">
    <location>
        <begin position="136"/>
        <end position="157"/>
    </location>
</feature>
<dbReference type="InterPro" id="IPR050171">
    <property type="entry name" value="MFS_Transporters"/>
</dbReference>
<proteinExistence type="predicted"/>
<evidence type="ECO:0000256" key="8">
    <source>
        <dbReference type="SAM" id="Phobius"/>
    </source>
</evidence>
<feature type="compositionally biased region" description="Basic and acidic residues" evidence="7">
    <location>
        <begin position="199"/>
        <end position="212"/>
    </location>
</feature>
<dbReference type="InterPro" id="IPR036259">
    <property type="entry name" value="MFS_trans_sf"/>
</dbReference>
<feature type="transmembrane region" description="Helical" evidence="8">
    <location>
        <begin position="103"/>
        <end position="124"/>
    </location>
</feature>
<dbReference type="RefSeq" id="WP_085618761.1">
    <property type="nucleotide sequence ID" value="NZ_JFKB01000006.1"/>
</dbReference>
<dbReference type="OrthoDB" id="7200137at2"/>
<comment type="caution">
    <text evidence="10">The sequence shown here is derived from an EMBL/GenBank/DDBJ whole genome shotgun (WGS) entry which is preliminary data.</text>
</comment>
<dbReference type="Proteomes" id="UP000193396">
    <property type="component" value="Unassembled WGS sequence"/>
</dbReference>
<keyword evidence="3" id="KW-1003">Cell membrane</keyword>
<dbReference type="STRING" id="1293890.TALK_11020"/>
<evidence type="ECO:0000256" key="2">
    <source>
        <dbReference type="ARBA" id="ARBA00022448"/>
    </source>
</evidence>
<evidence type="ECO:0000313" key="10">
    <source>
        <dbReference type="EMBL" id="OSQ48100.1"/>
    </source>
</evidence>
<dbReference type="InterPro" id="IPR020846">
    <property type="entry name" value="MFS_dom"/>
</dbReference>
<dbReference type="Pfam" id="PF07690">
    <property type="entry name" value="MFS_1"/>
    <property type="match status" value="1"/>
</dbReference>
<accession>A0A1Y2LBP4</accession>
<evidence type="ECO:0000256" key="7">
    <source>
        <dbReference type="SAM" id="MobiDB-lite"/>
    </source>
</evidence>
<feature type="transmembrane region" description="Helical" evidence="8">
    <location>
        <begin position="77"/>
        <end position="97"/>
    </location>
</feature>
<evidence type="ECO:0000256" key="1">
    <source>
        <dbReference type="ARBA" id="ARBA00004651"/>
    </source>
</evidence>
<feature type="transmembrane region" description="Helical" evidence="8">
    <location>
        <begin position="163"/>
        <end position="181"/>
    </location>
</feature>
<dbReference type="EMBL" id="JFKB01000006">
    <property type="protein sequence ID" value="OSQ48100.1"/>
    <property type="molecule type" value="Genomic_DNA"/>
</dbReference>
<dbReference type="AlphaFoldDB" id="A0A1Y2LBP4"/>
<sequence>MATPPKKLPIILALGTVQTLAFGSTLYLPAILAEPMANDLGFVPGLAFGAFSLALIVAALLGPVAGARIDRFGGRNVMTISSLVLACGLALLGLAQGITGICIAWLAIGIGMATGLYESAFATLTGIFGRDARGPITGITLIAGFASTICWPISAWFEIEYGWRITCFFWAGMHIVLALPLNRFLIPSIRDVAAPAPTHQDHTGAHPRDQDNKAQTSAVFNSSQSNTSTKPSQKYFTLPMFLLAFVFAASWFTATAMAAHLPRMLQISGLSTADAIIAASLVGPAQVIGRLLEFGFLQRMHPLISARLASITHPLGAAILLIFGGPAAMIFTCLHGTGNGILTIAKGTLPLAMFGPNGYGRRQGFLMAPSRFAQAAAPFLFGILIDGYGVQALWLTGGLGLLTLLALMNLKAAASKKDGI</sequence>
<evidence type="ECO:0000313" key="11">
    <source>
        <dbReference type="Proteomes" id="UP000193396"/>
    </source>
</evidence>
<reference evidence="10 11" key="1">
    <citation type="submission" date="2014-03" db="EMBL/GenBank/DDBJ databases">
        <title>The draft genome sequence of Thalassospira alkalitolerans JCM 18968.</title>
        <authorList>
            <person name="Lai Q."/>
            <person name="Shao Z."/>
        </authorList>
    </citation>
    <scope>NUCLEOTIDE SEQUENCE [LARGE SCALE GENOMIC DNA]</scope>
    <source>
        <strain evidence="10 11">JCM 18968</strain>
    </source>
</reference>
<feature type="transmembrane region" description="Helical" evidence="8">
    <location>
        <begin position="240"/>
        <end position="261"/>
    </location>
</feature>
<dbReference type="GO" id="GO:0005886">
    <property type="term" value="C:plasma membrane"/>
    <property type="evidence" value="ECO:0007669"/>
    <property type="project" value="UniProtKB-SubCell"/>
</dbReference>
<dbReference type="InterPro" id="IPR011701">
    <property type="entry name" value="MFS"/>
</dbReference>
<keyword evidence="5 8" id="KW-1133">Transmembrane helix</keyword>
<keyword evidence="11" id="KW-1185">Reference proteome</keyword>
<keyword evidence="4 8" id="KW-0812">Transmembrane</keyword>
<name>A0A1Y2LBP4_9PROT</name>
<feature type="domain" description="Major facilitator superfamily (MFS) profile" evidence="9">
    <location>
        <begin position="11"/>
        <end position="415"/>
    </location>
</feature>
<gene>
    <name evidence="10" type="ORF">TALK_11020</name>
</gene>
<dbReference type="PANTHER" id="PTHR23517:SF2">
    <property type="entry name" value="MULTIDRUG RESISTANCE PROTEIN MDTH"/>
    <property type="match status" value="1"/>
</dbReference>
<evidence type="ECO:0000256" key="6">
    <source>
        <dbReference type="ARBA" id="ARBA00023136"/>
    </source>
</evidence>
<organism evidence="10 11">
    <name type="scientific">Thalassospira alkalitolerans</name>
    <dbReference type="NCBI Taxonomy" id="1293890"/>
    <lineage>
        <taxon>Bacteria</taxon>
        <taxon>Pseudomonadati</taxon>
        <taxon>Pseudomonadota</taxon>
        <taxon>Alphaproteobacteria</taxon>
        <taxon>Rhodospirillales</taxon>
        <taxon>Thalassospiraceae</taxon>
        <taxon>Thalassospira</taxon>
    </lineage>
</organism>
<evidence type="ECO:0000259" key="9">
    <source>
        <dbReference type="PROSITE" id="PS50850"/>
    </source>
</evidence>
<comment type="subcellular location">
    <subcellularLocation>
        <location evidence="1">Cell membrane</location>
        <topology evidence="1">Multi-pass membrane protein</topology>
    </subcellularLocation>
</comment>
<dbReference type="PANTHER" id="PTHR23517">
    <property type="entry name" value="RESISTANCE PROTEIN MDTM, PUTATIVE-RELATED-RELATED"/>
    <property type="match status" value="1"/>
</dbReference>
<protein>
    <submittedName>
        <fullName evidence="10">Membrane protein</fullName>
    </submittedName>
</protein>
<feature type="transmembrane region" description="Helical" evidence="8">
    <location>
        <begin position="391"/>
        <end position="410"/>
    </location>
</feature>
<feature type="transmembrane region" description="Helical" evidence="8">
    <location>
        <begin position="273"/>
        <end position="292"/>
    </location>
</feature>
<dbReference type="GO" id="GO:0022857">
    <property type="term" value="F:transmembrane transporter activity"/>
    <property type="evidence" value="ECO:0007669"/>
    <property type="project" value="InterPro"/>
</dbReference>
<evidence type="ECO:0000256" key="3">
    <source>
        <dbReference type="ARBA" id="ARBA00022475"/>
    </source>
</evidence>